<dbReference type="SUPFAM" id="SSF50249">
    <property type="entry name" value="Nucleic acid-binding proteins"/>
    <property type="match status" value="1"/>
</dbReference>
<name>A0A9D1KTD5_9FLAO</name>
<evidence type="ECO:0000256" key="4">
    <source>
        <dbReference type="ARBA" id="ARBA00022730"/>
    </source>
</evidence>
<comment type="cofactor">
    <cofactor evidence="10">
        <name>Zn(2+)</name>
        <dbReference type="ChEBI" id="CHEBI:29105"/>
    </cofactor>
    <text evidence="10">Binds 1 zinc ion per subunit.</text>
</comment>
<keyword evidence="8 10" id="KW-0694">RNA-binding</keyword>
<dbReference type="Gene3D" id="3.40.50.300">
    <property type="entry name" value="P-loop containing nucleotide triphosphate hydrolases"/>
    <property type="match status" value="1"/>
</dbReference>
<dbReference type="InterPro" id="IPR004881">
    <property type="entry name" value="Ribosome_biogen_GTPase_RsgA"/>
</dbReference>
<evidence type="ECO:0000256" key="2">
    <source>
        <dbReference type="ARBA" id="ARBA00022517"/>
    </source>
</evidence>
<reference evidence="13" key="1">
    <citation type="submission" date="2020-10" db="EMBL/GenBank/DDBJ databases">
        <authorList>
            <person name="Gilroy R."/>
        </authorList>
    </citation>
    <scope>NUCLEOTIDE SEQUENCE</scope>
    <source>
        <strain evidence="13">1383</strain>
    </source>
</reference>
<dbReference type="GO" id="GO:0042274">
    <property type="term" value="P:ribosomal small subunit biogenesis"/>
    <property type="evidence" value="ECO:0007669"/>
    <property type="project" value="UniProtKB-UniRule"/>
</dbReference>
<dbReference type="NCBIfam" id="TIGR00157">
    <property type="entry name" value="ribosome small subunit-dependent GTPase A"/>
    <property type="match status" value="1"/>
</dbReference>
<protein>
    <recommendedName>
        <fullName evidence="10">Small ribosomal subunit biogenesis GTPase RsgA</fullName>
        <ecNumber evidence="10">3.6.1.-</ecNumber>
    </recommendedName>
</protein>
<evidence type="ECO:0000256" key="10">
    <source>
        <dbReference type="HAMAP-Rule" id="MF_01820"/>
    </source>
</evidence>
<keyword evidence="3 10" id="KW-0479">Metal-binding</keyword>
<keyword evidence="6 10" id="KW-0378">Hydrolase</keyword>
<dbReference type="AlphaFoldDB" id="A0A9D1KTD5"/>
<evidence type="ECO:0000259" key="12">
    <source>
        <dbReference type="PROSITE" id="PS51721"/>
    </source>
</evidence>
<feature type="binding site" evidence="10">
    <location>
        <begin position="182"/>
        <end position="190"/>
    </location>
    <ligand>
        <name>GTP</name>
        <dbReference type="ChEBI" id="CHEBI:37565"/>
    </ligand>
</feature>
<keyword evidence="2 10" id="KW-0690">Ribosome biogenesis</keyword>
<dbReference type="PANTHER" id="PTHR32120:SF11">
    <property type="entry name" value="SMALL RIBOSOMAL SUBUNIT BIOGENESIS GTPASE RSGA 1, MITOCHONDRIAL-RELATED"/>
    <property type="match status" value="1"/>
</dbReference>
<comment type="subcellular location">
    <subcellularLocation>
        <location evidence="10">Cytoplasm</location>
    </subcellularLocation>
</comment>
<sequence length="313" mass="35270">MKGIVMRTTGLWCTVMEETTRQTCECRIRGNLRLRGIKSTNPVAVGDRVEYTAKEDGQDGLVQEIAPRKNFIVRRSVKLSKRTHILAANIDTAFLVVTLDFPPTSTTFIDRFLATARAYRIDAVLLFNKIDLYDDDDLSRVEELETLYRNIGYPTLRTSARTGENIDQLREKMQHRTTMFSGHSGSGKSSLVNAVESTLNLKTAEISTVHHQGQHTTTFAQMFPLSFGGYVVDTPGIRGFGLVDMDPHEVGDYFPEIFALKGDCRFHDCLHTDEPDCAVVRAVEQGRIAPSRYMSYLGILSEDDGPYREDPYK</sequence>
<dbReference type="SUPFAM" id="SSF52540">
    <property type="entry name" value="P-loop containing nucleoside triphosphate hydrolases"/>
    <property type="match status" value="1"/>
</dbReference>
<keyword evidence="4 10" id="KW-0699">rRNA-binding</keyword>
<dbReference type="InterPro" id="IPR012340">
    <property type="entry name" value="NA-bd_OB-fold"/>
</dbReference>
<dbReference type="GO" id="GO:0046872">
    <property type="term" value="F:metal ion binding"/>
    <property type="evidence" value="ECO:0007669"/>
    <property type="project" value="UniProtKB-KW"/>
</dbReference>
<evidence type="ECO:0000256" key="9">
    <source>
        <dbReference type="ARBA" id="ARBA00023134"/>
    </source>
</evidence>
<dbReference type="Pfam" id="PF16745">
    <property type="entry name" value="RsgA_N"/>
    <property type="match status" value="1"/>
</dbReference>
<dbReference type="PROSITE" id="PS51721">
    <property type="entry name" value="G_CP"/>
    <property type="match status" value="1"/>
</dbReference>
<dbReference type="HAMAP" id="MF_01820">
    <property type="entry name" value="GTPase_RsgA"/>
    <property type="match status" value="1"/>
</dbReference>
<comment type="subunit">
    <text evidence="10">Monomer. Associates with 30S ribosomal subunit, binds 16S rRNA.</text>
</comment>
<feature type="binding site" evidence="10">
    <location>
        <position position="271"/>
    </location>
    <ligand>
        <name>Zn(2+)</name>
        <dbReference type="ChEBI" id="CHEBI:29105"/>
    </ligand>
</feature>
<keyword evidence="7 10" id="KW-0862">Zinc</keyword>
<evidence type="ECO:0000256" key="1">
    <source>
        <dbReference type="ARBA" id="ARBA00022490"/>
    </source>
</evidence>
<proteinExistence type="inferred from homology"/>
<dbReference type="Pfam" id="PF03193">
    <property type="entry name" value="RsgA_GTPase"/>
    <property type="match status" value="1"/>
</dbReference>
<keyword evidence="5 10" id="KW-0547">Nucleotide-binding</keyword>
<dbReference type="EMBL" id="DVLY01000080">
    <property type="protein sequence ID" value="HIT97862.1"/>
    <property type="molecule type" value="Genomic_DNA"/>
</dbReference>
<organism evidence="13 14">
    <name type="scientific">Candidatus Merdimorpha stercoravium</name>
    <dbReference type="NCBI Taxonomy" id="2840863"/>
    <lineage>
        <taxon>Bacteria</taxon>
        <taxon>Pseudomonadati</taxon>
        <taxon>Bacteroidota</taxon>
        <taxon>Flavobacteriia</taxon>
        <taxon>Flavobacteriales</taxon>
        <taxon>Candidatus Merdimorpha</taxon>
    </lineage>
</organism>
<dbReference type="EC" id="3.6.1.-" evidence="10"/>
<evidence type="ECO:0000259" key="11">
    <source>
        <dbReference type="PROSITE" id="PS50936"/>
    </source>
</evidence>
<dbReference type="PANTHER" id="PTHR32120">
    <property type="entry name" value="SMALL RIBOSOMAL SUBUNIT BIOGENESIS GTPASE RSGA"/>
    <property type="match status" value="1"/>
</dbReference>
<dbReference type="InterPro" id="IPR027417">
    <property type="entry name" value="P-loop_NTPase"/>
</dbReference>
<evidence type="ECO:0000256" key="6">
    <source>
        <dbReference type="ARBA" id="ARBA00022801"/>
    </source>
</evidence>
<dbReference type="InterPro" id="IPR030378">
    <property type="entry name" value="G_CP_dom"/>
</dbReference>
<dbReference type="CDD" id="cd01854">
    <property type="entry name" value="YjeQ_EngC"/>
    <property type="match status" value="1"/>
</dbReference>
<gene>
    <name evidence="10 13" type="primary">rsgA</name>
    <name evidence="13" type="ORF">IAC44_03390</name>
</gene>
<keyword evidence="1 10" id="KW-0963">Cytoplasm</keyword>
<feature type="binding site" evidence="10">
    <location>
        <position position="269"/>
    </location>
    <ligand>
        <name>Zn(2+)</name>
        <dbReference type="ChEBI" id="CHEBI:29105"/>
    </ligand>
</feature>
<evidence type="ECO:0000256" key="3">
    <source>
        <dbReference type="ARBA" id="ARBA00022723"/>
    </source>
</evidence>
<comment type="function">
    <text evidence="10">One of several proteins that assist in the late maturation steps of the functional core of the 30S ribosomal subunit. Helps release RbfA from mature subunits. May play a role in the assembly of ribosomal proteins into the subunit. Circularly permuted GTPase that catalyzes slow GTP hydrolysis, GTPase activity is stimulated by the 30S ribosomal subunit.</text>
</comment>
<dbReference type="PROSITE" id="PS50936">
    <property type="entry name" value="ENGC_GTPASE"/>
    <property type="match status" value="1"/>
</dbReference>
<comment type="similarity">
    <text evidence="10">Belongs to the TRAFAC class YlqF/YawG GTPase family. RsgA subfamily.</text>
</comment>
<evidence type="ECO:0000256" key="5">
    <source>
        <dbReference type="ARBA" id="ARBA00022741"/>
    </source>
</evidence>
<feature type="domain" description="EngC GTPase" evidence="11">
    <location>
        <begin position="88"/>
        <end position="238"/>
    </location>
</feature>
<dbReference type="Gene3D" id="2.40.50.140">
    <property type="entry name" value="Nucleic acid-binding proteins"/>
    <property type="match status" value="1"/>
</dbReference>
<dbReference type="GO" id="GO:0019843">
    <property type="term" value="F:rRNA binding"/>
    <property type="evidence" value="ECO:0007669"/>
    <property type="project" value="UniProtKB-KW"/>
</dbReference>
<dbReference type="GO" id="GO:0005525">
    <property type="term" value="F:GTP binding"/>
    <property type="evidence" value="ECO:0007669"/>
    <property type="project" value="UniProtKB-UniRule"/>
</dbReference>
<feature type="binding site" evidence="10">
    <location>
        <position position="277"/>
    </location>
    <ligand>
        <name>Zn(2+)</name>
        <dbReference type="ChEBI" id="CHEBI:29105"/>
    </ligand>
</feature>
<feature type="binding site" evidence="10">
    <location>
        <position position="264"/>
    </location>
    <ligand>
        <name>Zn(2+)</name>
        <dbReference type="ChEBI" id="CHEBI:29105"/>
    </ligand>
</feature>
<dbReference type="GO" id="GO:0005737">
    <property type="term" value="C:cytoplasm"/>
    <property type="evidence" value="ECO:0007669"/>
    <property type="project" value="UniProtKB-SubCell"/>
</dbReference>
<accession>A0A9D1KTD5</accession>
<dbReference type="GO" id="GO:0003924">
    <property type="term" value="F:GTPase activity"/>
    <property type="evidence" value="ECO:0007669"/>
    <property type="project" value="UniProtKB-UniRule"/>
</dbReference>
<dbReference type="InterPro" id="IPR010914">
    <property type="entry name" value="RsgA_GTPase_dom"/>
</dbReference>
<dbReference type="Gene3D" id="1.10.40.50">
    <property type="entry name" value="Probable gtpase engc, domain 3"/>
    <property type="match status" value="1"/>
</dbReference>
<feature type="binding site" evidence="10">
    <location>
        <begin position="128"/>
        <end position="131"/>
    </location>
    <ligand>
        <name>GTP</name>
        <dbReference type="ChEBI" id="CHEBI:37565"/>
    </ligand>
</feature>
<dbReference type="Proteomes" id="UP000824161">
    <property type="component" value="Unassembled WGS sequence"/>
</dbReference>
<feature type="domain" description="CP-type G" evidence="12">
    <location>
        <begin position="79"/>
        <end position="240"/>
    </location>
</feature>
<reference evidence="13" key="2">
    <citation type="journal article" date="2021" name="PeerJ">
        <title>Extensive microbial diversity within the chicken gut microbiome revealed by metagenomics and culture.</title>
        <authorList>
            <person name="Gilroy R."/>
            <person name="Ravi A."/>
            <person name="Getino M."/>
            <person name="Pursley I."/>
            <person name="Horton D.L."/>
            <person name="Alikhan N.F."/>
            <person name="Baker D."/>
            <person name="Gharbi K."/>
            <person name="Hall N."/>
            <person name="Watson M."/>
            <person name="Adriaenssens E.M."/>
            <person name="Foster-Nyarko E."/>
            <person name="Jarju S."/>
            <person name="Secka A."/>
            <person name="Antonio M."/>
            <person name="Oren A."/>
            <person name="Chaudhuri R.R."/>
            <person name="La Ragione R."/>
            <person name="Hildebrand F."/>
            <person name="Pallen M.J."/>
        </authorList>
    </citation>
    <scope>NUCLEOTIDE SEQUENCE</scope>
    <source>
        <strain evidence="13">1383</strain>
    </source>
</reference>
<comment type="caution">
    <text evidence="13">The sequence shown here is derived from an EMBL/GenBank/DDBJ whole genome shotgun (WGS) entry which is preliminary data.</text>
</comment>
<evidence type="ECO:0000256" key="8">
    <source>
        <dbReference type="ARBA" id="ARBA00022884"/>
    </source>
</evidence>
<keyword evidence="9 10" id="KW-0342">GTP-binding</keyword>
<evidence type="ECO:0000256" key="7">
    <source>
        <dbReference type="ARBA" id="ARBA00022833"/>
    </source>
</evidence>
<evidence type="ECO:0000313" key="14">
    <source>
        <dbReference type="Proteomes" id="UP000824161"/>
    </source>
</evidence>
<dbReference type="InterPro" id="IPR031944">
    <property type="entry name" value="RsgA_N"/>
</dbReference>
<evidence type="ECO:0000313" key="13">
    <source>
        <dbReference type="EMBL" id="HIT97862.1"/>
    </source>
</evidence>